<keyword evidence="4" id="KW-1185">Reference proteome</keyword>
<proteinExistence type="predicted"/>
<dbReference type="GO" id="GO:0005634">
    <property type="term" value="C:nucleus"/>
    <property type="evidence" value="ECO:0007669"/>
    <property type="project" value="TreeGrafter"/>
</dbReference>
<feature type="region of interest" description="Disordered" evidence="1">
    <location>
        <begin position="1"/>
        <end position="153"/>
    </location>
</feature>
<dbReference type="Pfam" id="PF21762">
    <property type="entry name" value="DEDDh_C"/>
    <property type="match status" value="2"/>
</dbReference>
<sequence length="805" mass="89165">METNPQDRLANLFAGRPLPVTGKSGAPHFSEQELQEKREKDQPKPKWQLPLAAEFPRQIPKARGPKPQPTRELLTSSDDDDDYVSSFSQKPSMKTTAEQFSKSKSRGSDASGGHQSNPPANINPEYIHQGKSTTKRSKYAQNSVRNTNDHPSDPAAFPITGNFCQFGLAAKFPYKYMNDVHDRVSRHFFASNKFFSRTWDLYYLTPSYSLGGKPLVMVPHAQFQALIKEIGYKLKIDVSVPDFPFTLTFRDDGTPQPKLLGTSHSREEAGELQNSIPSASVNHGECPPGASDALAKRYIEFKTMCQEAMIASKKKGTAIKKRREEDRLLDVGDLHKQLRRCQRYLGLRPTTGRVRDPDSAMSWDEQEDFRVQQLKEARIILNPLNVSTPAEYPFHNEPVLISFDVEAYERAHNLITEIGVSTLDTLDLVGIPPGIGGINWLDQIRSRHFRIIGREHLRNKDFCPGDPDAFQFGKSEFIDLSEAAEKVDGCFKWPFSVQFKHASLVDPWTLPPKGGNDVMVASDSQFGGVGTAPTNKEQDKANRAAVDSVLNGQGDTTAIQQAIDMKQASQTDPEVMQRGPKERKLLIVGHAVGGDLNFLKEIGSKIFSSSRKTYPVAAMDMMGTGEGESKVMASILEALDTGSLYRIVKQESQPRNLASILSDLGRPCLFMHNGGNDARYTLEALVSMTLKARRNDDETQSQQQAATKTDPANDGWNVGPISSAPGEEEKWSAGQDGSATNLPLTSKPKKEELDDFEAAILASSGSEASPPRPKDNTIGTLLEKMKFDDGGEPKSLFGKRPHKKW</sequence>
<organism evidence="3 4">
    <name type="scientific">Exophiala bonariae</name>
    <dbReference type="NCBI Taxonomy" id="1690606"/>
    <lineage>
        <taxon>Eukaryota</taxon>
        <taxon>Fungi</taxon>
        <taxon>Dikarya</taxon>
        <taxon>Ascomycota</taxon>
        <taxon>Pezizomycotina</taxon>
        <taxon>Eurotiomycetes</taxon>
        <taxon>Chaetothyriomycetidae</taxon>
        <taxon>Chaetothyriales</taxon>
        <taxon>Herpotrichiellaceae</taxon>
        <taxon>Exophiala</taxon>
    </lineage>
</organism>
<feature type="compositionally biased region" description="Basic and acidic residues" evidence="1">
    <location>
        <begin position="783"/>
        <end position="792"/>
    </location>
</feature>
<dbReference type="Proteomes" id="UP001358417">
    <property type="component" value="Unassembled WGS sequence"/>
</dbReference>
<dbReference type="AlphaFoldDB" id="A0AAV9MY99"/>
<evidence type="ECO:0000259" key="2">
    <source>
        <dbReference type="Pfam" id="PF21762"/>
    </source>
</evidence>
<evidence type="ECO:0000256" key="1">
    <source>
        <dbReference type="SAM" id="MobiDB-lite"/>
    </source>
</evidence>
<comment type="caution">
    <text evidence="3">The sequence shown here is derived from an EMBL/GenBank/DDBJ whole genome shotgun (WGS) entry which is preliminary data.</text>
</comment>
<dbReference type="InterPro" id="IPR048519">
    <property type="entry name" value="Gfd2/YDR514C-like_C"/>
</dbReference>
<dbReference type="PANTHER" id="PTHR28083">
    <property type="entry name" value="GOOD FOR FULL DBP5 ACTIVITY PROTEIN 2"/>
    <property type="match status" value="1"/>
</dbReference>
<accession>A0AAV9MY99</accession>
<evidence type="ECO:0000313" key="4">
    <source>
        <dbReference type="Proteomes" id="UP001358417"/>
    </source>
</evidence>
<dbReference type="InterPro" id="IPR040151">
    <property type="entry name" value="Gfd2/YDR514C-like"/>
</dbReference>
<dbReference type="EMBL" id="JAVRRD010000029">
    <property type="protein sequence ID" value="KAK5046587.1"/>
    <property type="molecule type" value="Genomic_DNA"/>
</dbReference>
<reference evidence="3 4" key="1">
    <citation type="submission" date="2023-08" db="EMBL/GenBank/DDBJ databases">
        <title>Black Yeasts Isolated from many extreme environments.</title>
        <authorList>
            <person name="Coleine C."/>
            <person name="Stajich J.E."/>
            <person name="Selbmann L."/>
        </authorList>
    </citation>
    <scope>NUCLEOTIDE SEQUENCE [LARGE SCALE GENOMIC DNA]</scope>
    <source>
        <strain evidence="3 4">CCFEE 5792</strain>
    </source>
</reference>
<feature type="domain" description="Gfd2/YDR514C-like C-terminal" evidence="2">
    <location>
        <begin position="399"/>
        <end position="498"/>
    </location>
</feature>
<dbReference type="RefSeq" id="XP_064702170.1">
    <property type="nucleotide sequence ID" value="XM_064850901.1"/>
</dbReference>
<feature type="compositionally biased region" description="Polar residues" evidence="1">
    <location>
        <begin position="735"/>
        <end position="744"/>
    </location>
</feature>
<feature type="domain" description="Gfd2/YDR514C-like C-terminal" evidence="2">
    <location>
        <begin position="565"/>
        <end position="688"/>
    </location>
</feature>
<feature type="compositionally biased region" description="Polar residues" evidence="1">
    <location>
        <begin position="89"/>
        <end position="102"/>
    </location>
</feature>
<dbReference type="GeneID" id="89975514"/>
<name>A0AAV9MY99_9EURO</name>
<protein>
    <recommendedName>
        <fullName evidence="2">Gfd2/YDR514C-like C-terminal domain-containing protein</fullName>
    </recommendedName>
</protein>
<feature type="region of interest" description="Disordered" evidence="1">
    <location>
        <begin position="693"/>
        <end position="805"/>
    </location>
</feature>
<evidence type="ECO:0000313" key="3">
    <source>
        <dbReference type="EMBL" id="KAK5046587.1"/>
    </source>
</evidence>
<dbReference type="PANTHER" id="PTHR28083:SF1">
    <property type="entry name" value="GOOD FOR FULL DBP5 ACTIVITY PROTEIN 2"/>
    <property type="match status" value="1"/>
</dbReference>
<feature type="compositionally biased region" description="Basic and acidic residues" evidence="1">
    <location>
        <begin position="30"/>
        <end position="44"/>
    </location>
</feature>
<gene>
    <name evidence="3" type="ORF">LTR84_007348</name>
</gene>